<dbReference type="EC" id="6.1.1.14" evidence="9"/>
<dbReference type="PANTHER" id="PTHR30075:SF2">
    <property type="entry name" value="GLYCINE--TRNA LIGASE, CHLOROPLASTIC_MITOCHONDRIAL 2"/>
    <property type="match status" value="1"/>
</dbReference>
<evidence type="ECO:0000256" key="4">
    <source>
        <dbReference type="ARBA" id="ARBA00022741"/>
    </source>
</evidence>
<keyword evidence="11" id="KW-1185">Reference proteome</keyword>
<dbReference type="InterPro" id="IPR045864">
    <property type="entry name" value="aa-tRNA-synth_II/BPL/LPL"/>
</dbReference>
<dbReference type="GO" id="GO:0005524">
    <property type="term" value="F:ATP binding"/>
    <property type="evidence" value="ECO:0007669"/>
    <property type="project" value="UniProtKB-UniRule"/>
</dbReference>
<keyword evidence="6 9" id="KW-0648">Protein biosynthesis</keyword>
<evidence type="ECO:0000313" key="11">
    <source>
        <dbReference type="Proteomes" id="UP000001942"/>
    </source>
</evidence>
<dbReference type="PROSITE" id="PS50861">
    <property type="entry name" value="AA_TRNA_LIGASE_II_GLYAB"/>
    <property type="match status" value="1"/>
</dbReference>
<keyword evidence="5 9" id="KW-0067">ATP-binding</keyword>
<dbReference type="GO" id="GO:0006426">
    <property type="term" value="P:glycyl-tRNA aminoacylation"/>
    <property type="evidence" value="ECO:0007669"/>
    <property type="project" value="UniProtKB-UniRule"/>
</dbReference>
<comment type="subcellular location">
    <subcellularLocation>
        <location evidence="9">Cytoplasm</location>
    </subcellularLocation>
</comment>
<keyword evidence="9" id="KW-0963">Cytoplasm</keyword>
<dbReference type="eggNOG" id="COG0752">
    <property type="taxonomic scope" value="Bacteria"/>
</dbReference>
<dbReference type="InterPro" id="IPR002310">
    <property type="entry name" value="Gly-tRNA_ligase_asu"/>
</dbReference>
<dbReference type="InterPro" id="IPR006194">
    <property type="entry name" value="Gly-tRNA-synth_heterodimer"/>
</dbReference>
<evidence type="ECO:0000256" key="8">
    <source>
        <dbReference type="ARBA" id="ARBA00047937"/>
    </source>
</evidence>
<keyword evidence="4 9" id="KW-0547">Nucleotide-binding</keyword>
<keyword evidence="3 9" id="KW-0436">Ligase</keyword>
<keyword evidence="7 9" id="KW-0030">Aminoacyl-tRNA synthetase</keyword>
<comment type="subunit">
    <text evidence="2 9">Tetramer of two alpha and two beta subunits.</text>
</comment>
<evidence type="ECO:0000256" key="5">
    <source>
        <dbReference type="ARBA" id="ARBA00022840"/>
    </source>
</evidence>
<comment type="catalytic activity">
    <reaction evidence="8 9">
        <text>tRNA(Gly) + glycine + ATP = glycyl-tRNA(Gly) + AMP + diphosphate</text>
        <dbReference type="Rhea" id="RHEA:16013"/>
        <dbReference type="Rhea" id="RHEA-COMP:9664"/>
        <dbReference type="Rhea" id="RHEA-COMP:9683"/>
        <dbReference type="ChEBI" id="CHEBI:30616"/>
        <dbReference type="ChEBI" id="CHEBI:33019"/>
        <dbReference type="ChEBI" id="CHEBI:57305"/>
        <dbReference type="ChEBI" id="CHEBI:78442"/>
        <dbReference type="ChEBI" id="CHEBI:78522"/>
        <dbReference type="ChEBI" id="CHEBI:456215"/>
        <dbReference type="EC" id="6.1.1.14"/>
    </reaction>
</comment>
<evidence type="ECO:0000256" key="7">
    <source>
        <dbReference type="ARBA" id="ARBA00023146"/>
    </source>
</evidence>
<proteinExistence type="inferred from homology"/>
<dbReference type="Proteomes" id="UP000001942">
    <property type="component" value="Chromosome"/>
</dbReference>
<comment type="similarity">
    <text evidence="1 9">Belongs to the class-II aminoacyl-tRNA synthetase family.</text>
</comment>
<dbReference type="NCBIfam" id="NF006827">
    <property type="entry name" value="PRK09348.1"/>
    <property type="match status" value="1"/>
</dbReference>
<evidence type="ECO:0000256" key="9">
    <source>
        <dbReference type="HAMAP-Rule" id="MF_00254"/>
    </source>
</evidence>
<dbReference type="SUPFAM" id="SSF55681">
    <property type="entry name" value="Class II aaRS and biotin synthetases"/>
    <property type="match status" value="1"/>
</dbReference>
<dbReference type="GO" id="GO:0005829">
    <property type="term" value="C:cytosol"/>
    <property type="evidence" value="ECO:0007669"/>
    <property type="project" value="TreeGrafter"/>
</dbReference>
<dbReference type="HOGENOM" id="CLU_057066_1_0_5"/>
<dbReference type="Gene3D" id="3.30.930.10">
    <property type="entry name" value="Bira Bifunctional Protein, Domain 2"/>
    <property type="match status" value="1"/>
</dbReference>
<evidence type="ECO:0000256" key="6">
    <source>
        <dbReference type="ARBA" id="ARBA00022917"/>
    </source>
</evidence>
<name>Q2GD14_EHRS3</name>
<dbReference type="AlphaFoldDB" id="Q2GD14"/>
<dbReference type="Gene3D" id="1.20.58.180">
    <property type="entry name" value="Class II aaRS and biotin synthetases, domain 2"/>
    <property type="match status" value="1"/>
</dbReference>
<protein>
    <recommendedName>
        <fullName evidence="9">Glycine--tRNA ligase alpha subunit</fullName>
        <ecNumber evidence="9">6.1.1.14</ecNumber>
    </recommendedName>
    <alternativeName>
        <fullName evidence="9">Glycyl-tRNA synthetase alpha subunit</fullName>
        <shortName evidence="9">GlyRS</shortName>
    </alternativeName>
</protein>
<reference evidence="10 11" key="1">
    <citation type="journal article" date="2006" name="PLoS Genet.">
        <title>Comparative genomics of emerging human ehrlichiosis agents.</title>
        <authorList>
            <person name="Dunning Hotopp J.C."/>
            <person name="Lin M."/>
            <person name="Madupu R."/>
            <person name="Crabtree J."/>
            <person name="Angiuoli S.V."/>
            <person name="Eisen J.A."/>
            <person name="Seshadri R."/>
            <person name="Ren Q."/>
            <person name="Wu M."/>
            <person name="Utterback T.R."/>
            <person name="Smith S."/>
            <person name="Lewis M."/>
            <person name="Khouri H."/>
            <person name="Zhang C."/>
            <person name="Niu H."/>
            <person name="Lin Q."/>
            <person name="Ohashi N."/>
            <person name="Zhi N."/>
            <person name="Nelson W."/>
            <person name="Brinkac L.M."/>
            <person name="Dodson R.J."/>
            <person name="Rosovitz M.J."/>
            <person name="Sundaram J."/>
            <person name="Daugherty S.C."/>
            <person name="Davidsen T."/>
            <person name="Durkin A.S."/>
            <person name="Gwinn M."/>
            <person name="Haft D.H."/>
            <person name="Selengut J.D."/>
            <person name="Sullivan S.A."/>
            <person name="Zafar N."/>
            <person name="Zhou L."/>
            <person name="Benahmed F."/>
            <person name="Forberger H."/>
            <person name="Halpin R."/>
            <person name="Mulligan S."/>
            <person name="Robinson J."/>
            <person name="White O."/>
            <person name="Rikihisa Y."/>
            <person name="Tettelin H."/>
        </authorList>
    </citation>
    <scope>NUCLEOTIDE SEQUENCE [LARGE SCALE GENOMIC DNA]</scope>
    <source>
        <strain evidence="11">ATCC VR-367 / Miyayama</strain>
    </source>
</reference>
<sequence length="305" mass="34609">MNVSLPLVYTDLLVLGLVMSISSFCSLIKKLEEYWSGYGCSVLLPYTSELGAATLHPATIFSSISAKDVKIAYVQPVIRPADGRYGKNPNRLYQHHQYQVLIKPSPDNLQDLYLDSLKHVGIDIRNHDIRFVEDDWENPSVGAWGMGWEVWCDGMEISQFTYMQQVGGIALSSIPGELAYGLERIAMYMQDVDNVGSLFYSKDTVKYMQVYGENERQFSIASLESYDYELLLSQFNDNVAQAKIFIERKLPLAAYDHCIKTSHILNLIDSRGFISVSERAKYILDIRGLVKQCCELFIEQEGSYA</sequence>
<dbReference type="PRINTS" id="PR01044">
    <property type="entry name" value="TRNASYNTHGA"/>
</dbReference>
<dbReference type="HAMAP" id="MF_00254">
    <property type="entry name" value="Gly_tRNA_synth_alpha"/>
    <property type="match status" value="1"/>
</dbReference>
<organism evidence="10 11">
    <name type="scientific">Ehrlichia sennetsu (strain ATCC VR-367 / Miyayama)</name>
    <name type="common">Neorickettsia sennetsu</name>
    <dbReference type="NCBI Taxonomy" id="222891"/>
    <lineage>
        <taxon>Bacteria</taxon>
        <taxon>Pseudomonadati</taxon>
        <taxon>Pseudomonadota</taxon>
        <taxon>Alphaproteobacteria</taxon>
        <taxon>Rickettsiales</taxon>
        <taxon>Anaplasmataceae</taxon>
        <taxon>Ehrlichia</taxon>
    </lineage>
</organism>
<dbReference type="EMBL" id="CP000237">
    <property type="protein sequence ID" value="ABD45792.1"/>
    <property type="molecule type" value="Genomic_DNA"/>
</dbReference>
<evidence type="ECO:0000256" key="1">
    <source>
        <dbReference type="ARBA" id="ARBA00008226"/>
    </source>
</evidence>
<dbReference type="KEGG" id="nse:NSE_0757"/>
<dbReference type="GO" id="GO:0004820">
    <property type="term" value="F:glycine-tRNA ligase activity"/>
    <property type="evidence" value="ECO:0007669"/>
    <property type="project" value="UniProtKB-UniRule"/>
</dbReference>
<evidence type="ECO:0000313" key="10">
    <source>
        <dbReference type="EMBL" id="ABD45792.1"/>
    </source>
</evidence>
<evidence type="ECO:0000256" key="3">
    <source>
        <dbReference type="ARBA" id="ARBA00022598"/>
    </source>
</evidence>
<dbReference type="PANTHER" id="PTHR30075">
    <property type="entry name" value="GLYCYL-TRNA SYNTHETASE"/>
    <property type="match status" value="1"/>
</dbReference>
<dbReference type="NCBIfam" id="TIGR00388">
    <property type="entry name" value="glyQ"/>
    <property type="match status" value="1"/>
</dbReference>
<dbReference type="Pfam" id="PF02091">
    <property type="entry name" value="tRNA-synt_2e"/>
    <property type="match status" value="1"/>
</dbReference>
<accession>Q2GD14</accession>
<evidence type="ECO:0000256" key="2">
    <source>
        <dbReference type="ARBA" id="ARBA00011209"/>
    </source>
</evidence>
<gene>
    <name evidence="9 10" type="primary">glyQ</name>
    <name evidence="10" type="ordered locus">NSE_0757</name>
</gene>
<dbReference type="STRING" id="222891.NSE_0757"/>